<dbReference type="GO" id="GO:0005504">
    <property type="term" value="F:fatty acid binding"/>
    <property type="evidence" value="ECO:0000318"/>
    <property type="project" value="GO_Central"/>
</dbReference>
<comment type="similarity">
    <text evidence="1">Belongs to the calycin superfamily. Fatty-acid binding protein (FABP) family.</text>
</comment>
<dbReference type="HOGENOM" id="CLU_2052611_0_0_1"/>
<dbReference type="CDD" id="cd00742">
    <property type="entry name" value="FABP"/>
    <property type="match status" value="1"/>
</dbReference>
<sequence length="120" mass="13383">MTLKTHYTDCSVVAKGVNFVKRKLAKATTNVVQTITIDGDNIRIVMTSPVTTKDTTFIVGQPVEETTLHGEKVKTTIRWEGDKLVAESTECKQPLTNTRHVENGMMVNDQIRGICFAHHL</sequence>
<reference evidence="2 3" key="1">
    <citation type="journal article" date="2008" name="Nature">
        <title>The Trichoplax genome and the nature of placozoans.</title>
        <authorList>
            <person name="Srivastava M."/>
            <person name="Begovic E."/>
            <person name="Chapman J."/>
            <person name="Putnam N.H."/>
            <person name="Hellsten U."/>
            <person name="Kawashima T."/>
            <person name="Kuo A."/>
            <person name="Mitros T."/>
            <person name="Salamov A."/>
            <person name="Carpenter M.L."/>
            <person name="Signorovitch A.Y."/>
            <person name="Moreno M.A."/>
            <person name="Kamm K."/>
            <person name="Grimwood J."/>
            <person name="Schmutz J."/>
            <person name="Shapiro H."/>
            <person name="Grigoriev I.V."/>
            <person name="Buss L.W."/>
            <person name="Schierwater B."/>
            <person name="Dellaporta S.L."/>
            <person name="Rokhsar D.S."/>
        </authorList>
    </citation>
    <scope>NUCLEOTIDE SEQUENCE [LARGE SCALE GENOMIC DNA]</scope>
    <source>
        <strain evidence="2 3">Grell-BS-1999</strain>
    </source>
</reference>
<dbReference type="GO" id="GO:0005829">
    <property type="term" value="C:cytosol"/>
    <property type="evidence" value="ECO:0000318"/>
    <property type="project" value="GO_Central"/>
</dbReference>
<dbReference type="EMBL" id="DS985249">
    <property type="protein sequence ID" value="EDV22463.1"/>
    <property type="molecule type" value="Genomic_DNA"/>
</dbReference>
<organism evidence="2 3">
    <name type="scientific">Trichoplax adhaerens</name>
    <name type="common">Trichoplax reptans</name>
    <dbReference type="NCBI Taxonomy" id="10228"/>
    <lineage>
        <taxon>Eukaryota</taxon>
        <taxon>Metazoa</taxon>
        <taxon>Placozoa</taxon>
        <taxon>Uniplacotomia</taxon>
        <taxon>Trichoplacea</taxon>
        <taxon>Trichoplacidae</taxon>
        <taxon>Trichoplax</taxon>
    </lineage>
</organism>
<accession>B3S4H0</accession>
<dbReference type="GO" id="GO:0015908">
    <property type="term" value="P:fatty acid transport"/>
    <property type="evidence" value="ECO:0000318"/>
    <property type="project" value="GO_Central"/>
</dbReference>
<evidence type="ECO:0000256" key="1">
    <source>
        <dbReference type="ARBA" id="ARBA00008390"/>
    </source>
</evidence>
<dbReference type="KEGG" id="tad:TRIADDRAFT_64164"/>
<dbReference type="AlphaFoldDB" id="B3S4H0"/>
<dbReference type="CTD" id="6756220"/>
<dbReference type="GeneID" id="6756220"/>
<protein>
    <recommendedName>
        <fullName evidence="4">Lipocalin/cytosolic fatty-acid binding domain-containing protein</fullName>
    </recommendedName>
</protein>
<gene>
    <name evidence="2" type="ORF">TRIADDRAFT_64164</name>
</gene>
<dbReference type="InterPro" id="IPR012674">
    <property type="entry name" value="Calycin"/>
</dbReference>
<dbReference type="Gene3D" id="2.40.128.20">
    <property type="match status" value="1"/>
</dbReference>
<evidence type="ECO:0000313" key="3">
    <source>
        <dbReference type="Proteomes" id="UP000009022"/>
    </source>
</evidence>
<dbReference type="InterPro" id="IPR031259">
    <property type="entry name" value="ILBP"/>
</dbReference>
<keyword evidence="3" id="KW-1185">Reference proteome</keyword>
<dbReference type="PhylomeDB" id="B3S4H0"/>
<dbReference type="GO" id="GO:0005634">
    <property type="term" value="C:nucleus"/>
    <property type="evidence" value="ECO:0000318"/>
    <property type="project" value="GO_Central"/>
</dbReference>
<evidence type="ECO:0000313" key="2">
    <source>
        <dbReference type="EMBL" id="EDV22463.1"/>
    </source>
</evidence>
<dbReference type="SUPFAM" id="SSF50814">
    <property type="entry name" value="Lipocalins"/>
    <property type="match status" value="1"/>
</dbReference>
<dbReference type="InParanoid" id="B3S4H0"/>
<dbReference type="Proteomes" id="UP000009022">
    <property type="component" value="Unassembled WGS sequence"/>
</dbReference>
<proteinExistence type="inferred from homology"/>
<dbReference type="PANTHER" id="PTHR11955">
    <property type="entry name" value="FATTY ACID BINDING PROTEIN"/>
    <property type="match status" value="1"/>
</dbReference>
<dbReference type="OrthoDB" id="354351at2759"/>
<evidence type="ECO:0008006" key="4">
    <source>
        <dbReference type="Google" id="ProtNLM"/>
    </source>
</evidence>
<name>B3S4H0_TRIAD</name>
<dbReference type="RefSeq" id="XP_002115007.1">
    <property type="nucleotide sequence ID" value="XM_002114971.1"/>
</dbReference>